<evidence type="ECO:0000256" key="3">
    <source>
        <dbReference type="ARBA" id="ARBA00022989"/>
    </source>
</evidence>
<dbReference type="GO" id="GO:0004930">
    <property type="term" value="F:G protein-coupled receptor activity"/>
    <property type="evidence" value="ECO:0007669"/>
    <property type="project" value="UniProtKB-KW"/>
</dbReference>
<feature type="transmembrane region" description="Helical" evidence="8">
    <location>
        <begin position="184"/>
        <end position="209"/>
    </location>
</feature>
<dbReference type="EMBL" id="CAXITT010000073">
    <property type="protein sequence ID" value="CAL1530680.1"/>
    <property type="molecule type" value="Genomic_DNA"/>
</dbReference>
<dbReference type="PROSITE" id="PS50262">
    <property type="entry name" value="G_PROTEIN_RECEP_F1_2"/>
    <property type="match status" value="1"/>
</dbReference>
<feature type="transmembrane region" description="Helical" evidence="8">
    <location>
        <begin position="133"/>
        <end position="153"/>
    </location>
</feature>
<evidence type="ECO:0000313" key="10">
    <source>
        <dbReference type="EMBL" id="CAL1530680.1"/>
    </source>
</evidence>
<dbReference type="GO" id="GO:0005886">
    <property type="term" value="C:plasma membrane"/>
    <property type="evidence" value="ECO:0007669"/>
    <property type="project" value="TreeGrafter"/>
</dbReference>
<comment type="caution">
    <text evidence="10">The sequence shown here is derived from an EMBL/GenBank/DDBJ whole genome shotgun (WGS) entry which is preliminary data.</text>
</comment>
<keyword evidence="4" id="KW-0297">G-protein coupled receptor</keyword>
<evidence type="ECO:0000256" key="8">
    <source>
        <dbReference type="SAM" id="Phobius"/>
    </source>
</evidence>
<keyword evidence="3 8" id="KW-1133">Transmembrane helix</keyword>
<keyword evidence="5 8" id="KW-0472">Membrane</keyword>
<dbReference type="InterPro" id="IPR017452">
    <property type="entry name" value="GPCR_Rhodpsn_7TM"/>
</dbReference>
<reference evidence="10 11" key="1">
    <citation type="submission" date="2024-04" db="EMBL/GenBank/DDBJ databases">
        <authorList>
            <consortium name="Genoscope - CEA"/>
            <person name="William W."/>
        </authorList>
    </citation>
    <scope>NUCLEOTIDE SEQUENCE [LARGE SCALE GENOMIC DNA]</scope>
</reference>
<sequence>LVSDENRTVIEVVNYVFLCGFISLFGIASNSINIVIFFKQGLRTTMNISFFGLAISDLCSLISLLFFTILLNPLVENSDIPMISREIQYLVAGWPYVCFTRITSLITAFVTAERCLCITCPLKVKQIISPRRATVAVCATYVIMILFLVPEYATSYIDWKFYPPRNTTRLGLVFTSNRKSMEGLVFILNASLGALSYLLVVVFTAILIWKLKHNSKWRETTNGDRTAWTLSRDRKAVNMVLLIASVSIVCSAPSIILSVVTFFEPEFSILGFYRNIFFITWSFAFCFGALNSSVNIFLYHRMSSKFRKSFEQL</sequence>
<evidence type="ECO:0000256" key="6">
    <source>
        <dbReference type="ARBA" id="ARBA00023170"/>
    </source>
</evidence>
<keyword evidence="2 8" id="KW-0812">Transmembrane</keyword>
<dbReference type="PANTHER" id="PTHR24243">
    <property type="entry name" value="G-PROTEIN COUPLED RECEPTOR"/>
    <property type="match status" value="1"/>
</dbReference>
<comment type="subcellular location">
    <subcellularLocation>
        <location evidence="1">Membrane</location>
        <topology evidence="1">Multi-pass membrane protein</topology>
    </subcellularLocation>
</comment>
<proteinExistence type="predicted"/>
<evidence type="ECO:0000256" key="7">
    <source>
        <dbReference type="ARBA" id="ARBA00023224"/>
    </source>
</evidence>
<feature type="transmembrane region" description="Helical" evidence="8">
    <location>
        <begin position="50"/>
        <end position="71"/>
    </location>
</feature>
<keyword evidence="6" id="KW-0675">Receptor</keyword>
<organism evidence="10 11">
    <name type="scientific">Lymnaea stagnalis</name>
    <name type="common">Great pond snail</name>
    <name type="synonym">Helix stagnalis</name>
    <dbReference type="NCBI Taxonomy" id="6523"/>
    <lineage>
        <taxon>Eukaryota</taxon>
        <taxon>Metazoa</taxon>
        <taxon>Spiralia</taxon>
        <taxon>Lophotrochozoa</taxon>
        <taxon>Mollusca</taxon>
        <taxon>Gastropoda</taxon>
        <taxon>Heterobranchia</taxon>
        <taxon>Euthyneura</taxon>
        <taxon>Panpulmonata</taxon>
        <taxon>Hygrophila</taxon>
        <taxon>Lymnaeoidea</taxon>
        <taxon>Lymnaeidae</taxon>
        <taxon>Lymnaea</taxon>
    </lineage>
</organism>
<evidence type="ECO:0000256" key="2">
    <source>
        <dbReference type="ARBA" id="ARBA00022692"/>
    </source>
</evidence>
<feature type="transmembrane region" description="Helical" evidence="8">
    <location>
        <begin position="275"/>
        <end position="299"/>
    </location>
</feature>
<evidence type="ECO:0000256" key="5">
    <source>
        <dbReference type="ARBA" id="ARBA00023136"/>
    </source>
</evidence>
<feature type="transmembrane region" description="Helical" evidence="8">
    <location>
        <begin position="12"/>
        <end position="38"/>
    </location>
</feature>
<evidence type="ECO:0000256" key="4">
    <source>
        <dbReference type="ARBA" id="ARBA00023040"/>
    </source>
</evidence>
<dbReference type="Proteomes" id="UP001497497">
    <property type="component" value="Unassembled WGS sequence"/>
</dbReference>
<feature type="non-terminal residue" evidence="10">
    <location>
        <position position="1"/>
    </location>
</feature>
<gene>
    <name evidence="10" type="ORF">GSLYS_00004805001</name>
</gene>
<dbReference type="PANTHER" id="PTHR24243:SF233">
    <property type="entry name" value="THYROTROPIN-RELEASING HORMONE RECEPTOR"/>
    <property type="match status" value="1"/>
</dbReference>
<keyword evidence="7" id="KW-0807">Transducer</keyword>
<feature type="transmembrane region" description="Helical" evidence="8">
    <location>
        <begin position="240"/>
        <end position="263"/>
    </location>
</feature>
<dbReference type="SUPFAM" id="SSF81321">
    <property type="entry name" value="Family A G protein-coupled receptor-like"/>
    <property type="match status" value="1"/>
</dbReference>
<evidence type="ECO:0000256" key="1">
    <source>
        <dbReference type="ARBA" id="ARBA00004141"/>
    </source>
</evidence>
<feature type="non-terminal residue" evidence="10">
    <location>
        <position position="313"/>
    </location>
</feature>
<accession>A0AAV2HBJ2</accession>
<dbReference type="PRINTS" id="PR00237">
    <property type="entry name" value="GPCRRHODOPSN"/>
</dbReference>
<name>A0AAV2HBJ2_LYMST</name>
<dbReference type="AlphaFoldDB" id="A0AAV2HBJ2"/>
<protein>
    <recommendedName>
        <fullName evidence="9">G-protein coupled receptors family 1 profile domain-containing protein</fullName>
    </recommendedName>
</protein>
<feature type="transmembrane region" description="Helical" evidence="8">
    <location>
        <begin position="91"/>
        <end position="112"/>
    </location>
</feature>
<dbReference type="InterPro" id="IPR000276">
    <property type="entry name" value="GPCR_Rhodpsn"/>
</dbReference>
<evidence type="ECO:0000259" key="9">
    <source>
        <dbReference type="PROSITE" id="PS50262"/>
    </source>
</evidence>
<dbReference type="Pfam" id="PF00001">
    <property type="entry name" value="7tm_1"/>
    <property type="match status" value="1"/>
</dbReference>
<feature type="domain" description="G-protein coupled receptors family 1 profile" evidence="9">
    <location>
        <begin position="29"/>
        <end position="299"/>
    </location>
</feature>
<evidence type="ECO:0000313" key="11">
    <source>
        <dbReference type="Proteomes" id="UP001497497"/>
    </source>
</evidence>
<dbReference type="Gene3D" id="1.20.1070.10">
    <property type="entry name" value="Rhodopsin 7-helix transmembrane proteins"/>
    <property type="match status" value="1"/>
</dbReference>
<keyword evidence="11" id="KW-1185">Reference proteome</keyword>